<feature type="region of interest" description="Disordered" evidence="5">
    <location>
        <begin position="212"/>
        <end position="236"/>
    </location>
</feature>
<feature type="domain" description="HTH tetR-type" evidence="6">
    <location>
        <begin position="28"/>
        <end position="89"/>
    </location>
</feature>
<proteinExistence type="predicted"/>
<feature type="DNA-binding region" description="H-T-H motif" evidence="4">
    <location>
        <begin position="52"/>
        <end position="71"/>
    </location>
</feature>
<evidence type="ECO:0000256" key="2">
    <source>
        <dbReference type="ARBA" id="ARBA00023125"/>
    </source>
</evidence>
<dbReference type="InterPro" id="IPR011075">
    <property type="entry name" value="TetR_C"/>
</dbReference>
<protein>
    <submittedName>
        <fullName evidence="7">TetR family transcriptional regulator</fullName>
    </submittedName>
</protein>
<gene>
    <name evidence="7" type="ORF">C7C46_17815</name>
</gene>
<dbReference type="OrthoDB" id="9796019at2"/>
<dbReference type="GO" id="GO:0003700">
    <property type="term" value="F:DNA-binding transcription factor activity"/>
    <property type="evidence" value="ECO:0007669"/>
    <property type="project" value="TreeGrafter"/>
</dbReference>
<keyword evidence="3" id="KW-0804">Transcription</keyword>
<dbReference type="GO" id="GO:0000976">
    <property type="term" value="F:transcription cis-regulatory region binding"/>
    <property type="evidence" value="ECO:0007669"/>
    <property type="project" value="TreeGrafter"/>
</dbReference>
<dbReference type="SUPFAM" id="SSF46689">
    <property type="entry name" value="Homeodomain-like"/>
    <property type="match status" value="1"/>
</dbReference>
<feature type="region of interest" description="Disordered" evidence="5">
    <location>
        <begin position="1"/>
        <end position="26"/>
    </location>
</feature>
<dbReference type="Gene3D" id="1.10.357.10">
    <property type="entry name" value="Tetracycline Repressor, domain 2"/>
    <property type="match status" value="1"/>
</dbReference>
<accession>A0A2V4N1N3</accession>
<dbReference type="Pfam" id="PF16859">
    <property type="entry name" value="TetR_C_11"/>
    <property type="match status" value="1"/>
</dbReference>
<reference evidence="7 8" key="1">
    <citation type="submission" date="2018-03" db="EMBL/GenBank/DDBJ databases">
        <title>Bioinformatic expansion and discovery of thiopeptide antibiotics.</title>
        <authorList>
            <person name="Schwalen C.J."/>
            <person name="Hudson G.A."/>
            <person name="Mitchell D.A."/>
        </authorList>
    </citation>
    <scope>NUCLEOTIDE SEQUENCE [LARGE SCALE GENOMIC DNA]</scope>
    <source>
        <strain evidence="7 8">ATCC 21389</strain>
    </source>
</reference>
<dbReference type="RefSeq" id="WP_110670837.1">
    <property type="nucleotide sequence ID" value="NZ_PYBW01000055.1"/>
</dbReference>
<sequence>MAAEQTPILAPAEEPPCAAPRRGRPRSEAAEKAICDAVVRQMTEGGSLADLTIEGIAQAAGVGKATIYRRWPNKEALLVDVIARLEEPTPPLAGISARDDVIVLIDHMRRRGLAKRSRWVLKVALEQLHQLPGLKAIYYDRVIHERRVLLWEVVRRGMASGEFRSDVDPVLFAEMLVGPMLLRSVIYDDSPLDDPELSARIVDTLLEGLRGPGPEVTEPAQAGTPHPHPGVRTGIG</sequence>
<keyword evidence="8" id="KW-1185">Reference proteome</keyword>
<dbReference type="SUPFAM" id="SSF48498">
    <property type="entry name" value="Tetracyclin repressor-like, C-terminal domain"/>
    <property type="match status" value="1"/>
</dbReference>
<evidence type="ECO:0000256" key="3">
    <source>
        <dbReference type="ARBA" id="ARBA00023163"/>
    </source>
</evidence>
<dbReference type="InterPro" id="IPR036271">
    <property type="entry name" value="Tet_transcr_reg_TetR-rel_C_sf"/>
</dbReference>
<dbReference type="InterPro" id="IPR009057">
    <property type="entry name" value="Homeodomain-like_sf"/>
</dbReference>
<dbReference type="AlphaFoldDB" id="A0A2V4N1N3"/>
<name>A0A2V4N1N3_9ACTN</name>
<dbReference type="PANTHER" id="PTHR30055:SF148">
    <property type="entry name" value="TETR-FAMILY TRANSCRIPTIONAL REGULATOR"/>
    <property type="match status" value="1"/>
</dbReference>
<dbReference type="EMBL" id="PYBW01000055">
    <property type="protein sequence ID" value="PYC77829.1"/>
    <property type="molecule type" value="Genomic_DNA"/>
</dbReference>
<dbReference type="PROSITE" id="PS01081">
    <property type="entry name" value="HTH_TETR_1"/>
    <property type="match status" value="1"/>
</dbReference>
<dbReference type="PANTHER" id="PTHR30055">
    <property type="entry name" value="HTH-TYPE TRANSCRIPTIONAL REGULATOR RUTR"/>
    <property type="match status" value="1"/>
</dbReference>
<evidence type="ECO:0000313" key="8">
    <source>
        <dbReference type="Proteomes" id="UP000248039"/>
    </source>
</evidence>
<dbReference type="InterPro" id="IPR001647">
    <property type="entry name" value="HTH_TetR"/>
</dbReference>
<evidence type="ECO:0000256" key="4">
    <source>
        <dbReference type="PROSITE-ProRule" id="PRU00335"/>
    </source>
</evidence>
<organism evidence="7 8">
    <name type="scientific">Streptomyces tateyamensis</name>
    <dbReference type="NCBI Taxonomy" id="565073"/>
    <lineage>
        <taxon>Bacteria</taxon>
        <taxon>Bacillati</taxon>
        <taxon>Actinomycetota</taxon>
        <taxon>Actinomycetes</taxon>
        <taxon>Kitasatosporales</taxon>
        <taxon>Streptomycetaceae</taxon>
        <taxon>Streptomyces</taxon>
    </lineage>
</organism>
<dbReference type="PROSITE" id="PS50977">
    <property type="entry name" value="HTH_TETR_2"/>
    <property type="match status" value="1"/>
</dbReference>
<keyword evidence="1" id="KW-0805">Transcription regulation</keyword>
<dbReference type="Gene3D" id="1.10.10.60">
    <property type="entry name" value="Homeodomain-like"/>
    <property type="match status" value="1"/>
</dbReference>
<evidence type="ECO:0000256" key="5">
    <source>
        <dbReference type="SAM" id="MobiDB-lite"/>
    </source>
</evidence>
<comment type="caution">
    <text evidence="7">The sequence shown here is derived from an EMBL/GenBank/DDBJ whole genome shotgun (WGS) entry which is preliminary data.</text>
</comment>
<dbReference type="InterPro" id="IPR050109">
    <property type="entry name" value="HTH-type_TetR-like_transc_reg"/>
</dbReference>
<evidence type="ECO:0000256" key="1">
    <source>
        <dbReference type="ARBA" id="ARBA00023015"/>
    </source>
</evidence>
<dbReference type="Proteomes" id="UP000248039">
    <property type="component" value="Unassembled WGS sequence"/>
</dbReference>
<keyword evidence="2 4" id="KW-0238">DNA-binding</keyword>
<evidence type="ECO:0000313" key="7">
    <source>
        <dbReference type="EMBL" id="PYC77829.1"/>
    </source>
</evidence>
<dbReference type="Pfam" id="PF00440">
    <property type="entry name" value="TetR_N"/>
    <property type="match status" value="1"/>
</dbReference>
<evidence type="ECO:0000259" key="6">
    <source>
        <dbReference type="PROSITE" id="PS50977"/>
    </source>
</evidence>
<dbReference type="InterPro" id="IPR023772">
    <property type="entry name" value="DNA-bd_HTH_TetR-type_CS"/>
</dbReference>